<keyword evidence="2 3" id="KW-0378">Hydrolase</keyword>
<keyword evidence="6" id="KW-1185">Reference proteome</keyword>
<gene>
    <name evidence="5" type="ORF">D477_005556</name>
</gene>
<evidence type="ECO:0000313" key="6">
    <source>
        <dbReference type="Proteomes" id="UP000010729"/>
    </source>
</evidence>
<dbReference type="InterPro" id="IPR006683">
    <property type="entry name" value="Thioestr_dom"/>
</dbReference>
<dbReference type="GO" id="GO:0005829">
    <property type="term" value="C:cytosol"/>
    <property type="evidence" value="ECO:0007669"/>
    <property type="project" value="TreeGrafter"/>
</dbReference>
<organism evidence="5 6">
    <name type="scientific">Arthrobacter crystallopoietes BAB-32</name>
    <dbReference type="NCBI Taxonomy" id="1246476"/>
    <lineage>
        <taxon>Bacteria</taxon>
        <taxon>Bacillati</taxon>
        <taxon>Actinomycetota</taxon>
        <taxon>Actinomycetes</taxon>
        <taxon>Micrococcales</taxon>
        <taxon>Micrococcaceae</taxon>
        <taxon>Crystallibacter</taxon>
    </lineage>
</organism>
<dbReference type="Proteomes" id="UP000010729">
    <property type="component" value="Unassembled WGS sequence"/>
</dbReference>
<feature type="domain" description="HotDog ACOT-type" evidence="4">
    <location>
        <begin position="14"/>
        <end position="127"/>
    </location>
</feature>
<dbReference type="Gene3D" id="3.10.129.10">
    <property type="entry name" value="Hotdog Thioesterase"/>
    <property type="match status" value="2"/>
</dbReference>
<dbReference type="PANTHER" id="PTHR11049">
    <property type="entry name" value="ACYL COENZYME A THIOESTER HYDROLASE"/>
    <property type="match status" value="1"/>
</dbReference>
<sequence length="330" mass="36054">MPAANPLQGYHVGMEDSITLRFLAAPGDVAADGTTVQAGRVLEWIDKAGYACAVGYSGGYCVTAYVGNVHFTRPIRNGDLIEVKARIAHTGRSSMQVVITVDAADVRSRQFKPAMDCILVFVAVDEDGRPRSVPAWTPTDEASERLARGIAGRVEARREIRDIMRAQEYTDAGTTPAERFRFLAAPGDVNWGGNAHGGIVMRWIDEVARACAMGWCGADAVAVYSGGIHFLSPIHIGDLVDLSARMIHTGPHSMHIAVHVRARDPRGGEWRDTAQCMTVFVTRNQDGHAAEVPQLALRTDEDRRLDAHALDLVRRRAALPALEFDVERTY</sequence>
<proteinExistence type="inferred from homology"/>
<dbReference type="SUPFAM" id="SSF54637">
    <property type="entry name" value="Thioesterase/thiol ester dehydrase-isomerase"/>
    <property type="match status" value="2"/>
</dbReference>
<protein>
    <submittedName>
        <fullName evidence="5">4-hydroxybenzoyl-CoA thioesterase</fullName>
    </submittedName>
</protein>
<accession>N1UXT5</accession>
<feature type="domain" description="HotDog ACOT-type" evidence="4">
    <location>
        <begin position="174"/>
        <end position="286"/>
    </location>
</feature>
<evidence type="ECO:0000259" key="4">
    <source>
        <dbReference type="PROSITE" id="PS51770"/>
    </source>
</evidence>
<dbReference type="InterPro" id="IPR033120">
    <property type="entry name" value="HOTDOG_ACOT"/>
</dbReference>
<evidence type="ECO:0000256" key="1">
    <source>
        <dbReference type="ARBA" id="ARBA00010458"/>
    </source>
</evidence>
<dbReference type="PROSITE" id="PS51770">
    <property type="entry name" value="HOTDOG_ACOT"/>
    <property type="match status" value="2"/>
</dbReference>
<dbReference type="EMBL" id="ANPE02000081">
    <property type="protein sequence ID" value="EMY35206.1"/>
    <property type="molecule type" value="Genomic_DNA"/>
</dbReference>
<dbReference type="InterPro" id="IPR040170">
    <property type="entry name" value="Cytosol_ACT"/>
</dbReference>
<evidence type="ECO:0000256" key="2">
    <source>
        <dbReference type="ARBA" id="ARBA00022801"/>
    </source>
</evidence>
<evidence type="ECO:0000313" key="5">
    <source>
        <dbReference type="EMBL" id="EMY35206.1"/>
    </source>
</evidence>
<comment type="similarity">
    <text evidence="1">Belongs to the acyl coenzyme A hydrolase family.</text>
</comment>
<dbReference type="GO" id="GO:0006637">
    <property type="term" value="P:acyl-CoA metabolic process"/>
    <property type="evidence" value="ECO:0007669"/>
    <property type="project" value="TreeGrafter"/>
</dbReference>
<dbReference type="InterPro" id="IPR029069">
    <property type="entry name" value="HotDog_dom_sf"/>
</dbReference>
<dbReference type="PANTHER" id="PTHR11049:SF16">
    <property type="entry name" value="PROTEIN VDLD"/>
    <property type="match status" value="1"/>
</dbReference>
<dbReference type="CDD" id="cd03442">
    <property type="entry name" value="BFIT_BACH"/>
    <property type="match status" value="2"/>
</dbReference>
<dbReference type="GO" id="GO:0052816">
    <property type="term" value="F:long-chain fatty acyl-CoA hydrolase activity"/>
    <property type="evidence" value="ECO:0007669"/>
    <property type="project" value="TreeGrafter"/>
</dbReference>
<dbReference type="AlphaFoldDB" id="N1UXT5"/>
<dbReference type="Pfam" id="PF03061">
    <property type="entry name" value="4HBT"/>
    <property type="match status" value="2"/>
</dbReference>
<evidence type="ECO:0000256" key="3">
    <source>
        <dbReference type="PROSITE-ProRule" id="PRU01106"/>
    </source>
</evidence>
<name>N1UXT5_9MICC</name>
<comment type="caution">
    <text evidence="5">The sequence shown here is derived from an EMBL/GenBank/DDBJ whole genome shotgun (WGS) entry which is preliminary data.</text>
</comment>
<reference evidence="5 6" key="1">
    <citation type="journal article" date="2013" name="Genome Announc.">
        <title>Draft Genome Sequence of Arthrobacter crystallopoietes Strain BAB-32, Revealing Genes for Bioremediation.</title>
        <authorList>
            <person name="Joshi M.N."/>
            <person name="Pandit A.S."/>
            <person name="Sharma A."/>
            <person name="Pandya R.V."/>
            <person name="Desai S.M."/>
            <person name="Saxena A.K."/>
            <person name="Bagatharia S.B."/>
        </authorList>
    </citation>
    <scope>NUCLEOTIDE SEQUENCE [LARGE SCALE GENOMIC DNA]</scope>
    <source>
        <strain evidence="5 6">BAB-32</strain>
    </source>
</reference>